<dbReference type="InterPro" id="IPR058493">
    <property type="entry name" value="DUF8180"/>
</dbReference>
<name>A0A0U9HED3_9FIRM</name>
<dbReference type="RefSeq" id="WP_059032592.1">
    <property type="nucleotide sequence ID" value="NZ_BSDW01000001.1"/>
</dbReference>
<keyword evidence="3" id="KW-1185">Reference proteome</keyword>
<evidence type="ECO:0000313" key="3">
    <source>
        <dbReference type="Proteomes" id="UP000062160"/>
    </source>
</evidence>
<feature type="domain" description="DUF8180" evidence="1">
    <location>
        <begin position="18"/>
        <end position="76"/>
    </location>
</feature>
<evidence type="ECO:0000259" key="1">
    <source>
        <dbReference type="Pfam" id="PF26551"/>
    </source>
</evidence>
<dbReference type="OrthoDB" id="1779770at2"/>
<dbReference type="EMBL" id="DF977001">
    <property type="protein sequence ID" value="GAQ25186.1"/>
    <property type="molecule type" value="Genomic_DNA"/>
</dbReference>
<protein>
    <recommendedName>
        <fullName evidence="1">DUF8180 domain-containing protein</fullName>
    </recommendedName>
</protein>
<dbReference type="Proteomes" id="UP000062160">
    <property type="component" value="Unassembled WGS sequence"/>
</dbReference>
<dbReference type="AlphaFoldDB" id="A0A0U9HED3"/>
<evidence type="ECO:0000313" key="2">
    <source>
        <dbReference type="EMBL" id="GAQ25186.1"/>
    </source>
</evidence>
<gene>
    <name evidence="2" type="ORF">TSYNT_7204</name>
</gene>
<dbReference type="Pfam" id="PF26551">
    <property type="entry name" value="DUF8180"/>
    <property type="match status" value="1"/>
</dbReference>
<proteinExistence type="predicted"/>
<organism evidence="2">
    <name type="scientific">Tepidanaerobacter syntrophicus</name>
    <dbReference type="NCBI Taxonomy" id="224999"/>
    <lineage>
        <taxon>Bacteria</taxon>
        <taxon>Bacillati</taxon>
        <taxon>Bacillota</taxon>
        <taxon>Clostridia</taxon>
        <taxon>Thermosediminibacterales</taxon>
        <taxon>Tepidanaerobacteraceae</taxon>
        <taxon>Tepidanaerobacter</taxon>
    </lineage>
</organism>
<dbReference type="STRING" id="224999.GCA_001485475_01201"/>
<reference evidence="2" key="1">
    <citation type="journal article" date="2016" name="Genome Announc.">
        <title>Draft Genome Sequence of the Syntrophic Lactate-Degrading Bacterium Tepidanaerobacter syntrophicus JLT.</title>
        <authorList>
            <person name="Matsuura N."/>
            <person name="Ohashi A."/>
            <person name="Tourlousse D.M."/>
            <person name="Sekiguchi Y."/>
        </authorList>
    </citation>
    <scope>NUCLEOTIDE SEQUENCE [LARGE SCALE GENOMIC DNA]</scope>
    <source>
        <strain evidence="2">JL</strain>
    </source>
</reference>
<accession>A0A0U9HED3</accession>
<sequence length="76" mass="8625">MGENNCCKSDKEKDIETLKILLAHWIEHNNSHEEGFREWADKAKNLGKTEVSELISKAADSLKAASDYLLEAKKHI</sequence>